<organism evidence="3 4">
    <name type="scientific">Hyaloperonospora arabidopsidis (strain Emoy2)</name>
    <name type="common">Downy mildew agent</name>
    <name type="synonym">Peronospora arabidopsidis</name>
    <dbReference type="NCBI Taxonomy" id="559515"/>
    <lineage>
        <taxon>Eukaryota</taxon>
        <taxon>Sar</taxon>
        <taxon>Stramenopiles</taxon>
        <taxon>Oomycota</taxon>
        <taxon>Peronosporomycetes</taxon>
        <taxon>Peronosporales</taxon>
        <taxon>Peronosporaceae</taxon>
        <taxon>Hyaloperonospora</taxon>
    </lineage>
</organism>
<protein>
    <recommendedName>
        <fullName evidence="2">PPM-type phosphatase domain-containing protein</fullName>
    </recommendedName>
</protein>
<dbReference type="FunFam" id="3.60.40.10:FF:000140">
    <property type="entry name" value="Protein phosphatase 2C"/>
    <property type="match status" value="1"/>
</dbReference>
<reference evidence="3" key="2">
    <citation type="submission" date="2015-06" db="UniProtKB">
        <authorList>
            <consortium name="EnsemblProtists"/>
        </authorList>
    </citation>
    <scope>IDENTIFICATION</scope>
    <source>
        <strain evidence="3">Emoy2</strain>
    </source>
</reference>
<dbReference type="EnsemblProtists" id="HpaT804152">
    <property type="protein sequence ID" value="HpaP804152"/>
    <property type="gene ID" value="HpaG804152"/>
</dbReference>
<dbReference type="VEuPathDB" id="FungiDB:HpaG804152"/>
<accession>M4BCY6</accession>
<dbReference type="HOGENOM" id="CLU_009162_0_0_1"/>
<proteinExistence type="predicted"/>
<dbReference type="PROSITE" id="PS51746">
    <property type="entry name" value="PPM_2"/>
    <property type="match status" value="1"/>
</dbReference>
<dbReference type="Pfam" id="PF00481">
    <property type="entry name" value="PP2C"/>
    <property type="match status" value="1"/>
</dbReference>
<dbReference type="STRING" id="559515.M4BCY6"/>
<evidence type="ECO:0000313" key="3">
    <source>
        <dbReference type="EnsemblProtists" id="HpaP804152"/>
    </source>
</evidence>
<dbReference type="SUPFAM" id="SSF81606">
    <property type="entry name" value="PP2C-like"/>
    <property type="match status" value="1"/>
</dbReference>
<feature type="region of interest" description="Disordered" evidence="1">
    <location>
        <begin position="1"/>
        <end position="52"/>
    </location>
</feature>
<feature type="domain" description="PPM-type phosphatase" evidence="2">
    <location>
        <begin position="819"/>
        <end position="1098"/>
    </location>
</feature>
<reference evidence="4" key="1">
    <citation type="journal article" date="2010" name="Science">
        <title>Signatures of adaptation to obligate biotrophy in the Hyaloperonospora arabidopsidis genome.</title>
        <authorList>
            <person name="Baxter L."/>
            <person name="Tripathy S."/>
            <person name="Ishaque N."/>
            <person name="Boot N."/>
            <person name="Cabral A."/>
            <person name="Kemen E."/>
            <person name="Thines M."/>
            <person name="Ah-Fong A."/>
            <person name="Anderson R."/>
            <person name="Badejoko W."/>
            <person name="Bittner-Eddy P."/>
            <person name="Boore J.L."/>
            <person name="Chibucos M.C."/>
            <person name="Coates M."/>
            <person name="Dehal P."/>
            <person name="Delehaunty K."/>
            <person name="Dong S."/>
            <person name="Downton P."/>
            <person name="Dumas B."/>
            <person name="Fabro G."/>
            <person name="Fronick C."/>
            <person name="Fuerstenberg S.I."/>
            <person name="Fulton L."/>
            <person name="Gaulin E."/>
            <person name="Govers F."/>
            <person name="Hughes L."/>
            <person name="Humphray S."/>
            <person name="Jiang R.H."/>
            <person name="Judelson H."/>
            <person name="Kamoun S."/>
            <person name="Kyung K."/>
            <person name="Meijer H."/>
            <person name="Minx P."/>
            <person name="Morris P."/>
            <person name="Nelson J."/>
            <person name="Phuntumart V."/>
            <person name="Qutob D."/>
            <person name="Rehmany A."/>
            <person name="Rougon-Cardoso A."/>
            <person name="Ryden P."/>
            <person name="Torto-Alalibo T."/>
            <person name="Studholme D."/>
            <person name="Wang Y."/>
            <person name="Win J."/>
            <person name="Wood J."/>
            <person name="Clifton S.W."/>
            <person name="Rogers J."/>
            <person name="Van den Ackerveken G."/>
            <person name="Jones J.D."/>
            <person name="McDowell J.M."/>
            <person name="Beynon J."/>
            <person name="Tyler B.M."/>
        </authorList>
    </citation>
    <scope>NUCLEOTIDE SEQUENCE [LARGE SCALE GENOMIC DNA]</scope>
    <source>
        <strain evidence="4">Emoy2</strain>
    </source>
</reference>
<dbReference type="InParanoid" id="M4BCY6"/>
<dbReference type="InterPro" id="IPR001932">
    <property type="entry name" value="PPM-type_phosphatase-like_dom"/>
</dbReference>
<feature type="compositionally biased region" description="Low complexity" evidence="1">
    <location>
        <begin position="24"/>
        <end position="35"/>
    </location>
</feature>
<dbReference type="eggNOG" id="KOG0697">
    <property type="taxonomic scope" value="Eukaryota"/>
</dbReference>
<dbReference type="SMART" id="SM00332">
    <property type="entry name" value="PP2Cc"/>
    <property type="match status" value="1"/>
</dbReference>
<dbReference type="AlphaFoldDB" id="M4BCY6"/>
<dbReference type="EMBL" id="JH598146">
    <property type="status" value="NOT_ANNOTATED_CDS"/>
    <property type="molecule type" value="Genomic_DNA"/>
</dbReference>
<evidence type="ECO:0000259" key="2">
    <source>
        <dbReference type="PROSITE" id="PS51746"/>
    </source>
</evidence>
<dbReference type="Gene3D" id="3.60.40.10">
    <property type="entry name" value="PPM-type phosphatase domain"/>
    <property type="match status" value="1"/>
</dbReference>
<dbReference type="PANTHER" id="PTHR37067">
    <property type="entry name" value="PX DOMAIN-CONTAINING PROTEIN"/>
    <property type="match status" value="1"/>
</dbReference>
<dbReference type="CDD" id="cd00143">
    <property type="entry name" value="PP2Cc"/>
    <property type="match status" value="1"/>
</dbReference>
<keyword evidence="4" id="KW-1185">Reference proteome</keyword>
<sequence length="1103" mass="121659">MSATSSSRDASPRSEDCALPPPAAAASPDAEAHPTASKKRRNETSKSVENVAKSTNRKRYLRFLKAHELKFGLAPVARDVATGEVTIVVCRFCQHFGREQRPDKQRRSTKNVKYFRNSFRTDQYQQHHEISHGETWRQYQSSSDEAKRVFFQRLEVAATPEELQARAVNASAKLDLELAPGEIWALEPTNEERKRCFDVTPAIVEVVAMLAIGATELTVASALKKQSHRVIYHAHEVTENEVAQWCPPKDMFQSCELLETAAEPLYRVIVHSRAQIDCMVELAAAGLSFRQISSAMRSFCSHAPVLLSDLMTKSKDPGSDRGANAFCKGARSASLQYSEEQTAEFIRLIIAANLTAISRLLCSCWAFSLELRASMEHAPMRSYLDFRVKVYGQGAIHNMHLVSIPVFESKCKGMMYNTLDKVLSAVLPSWRHRLIGVTTDGDARMPARVLDIVARLQEEAATPIVYRSCTACHQLDCIVTNFYSSLQGGCFLLALKDLSTFIRRRPELLAIMSPPPALPEVSSSSLSLRERWVALGKETNWIAAHRNLVFHHLEVVTPSSAPDNAWWLFFAAADWVATRTNEAFTKLLFKHAIVADQVAAIAALSRECAAAFYALGPENDPLLAAESASHSKSFKSRKGRFALKKPGVIAFLRETKPPLAPILNATEAPIIDLTAENLAMCGVNLIESLLELSIALGNTQSSRGSRGPTTTREMTEFLPPTLPHELVQLSGREFASLLHMYGPIIVRFMSKEDMNMMNHELQALRRAAVCESSLSESLANCSANTPFQEAWAGTGHRYKALERFAGGFASVFSCTPISTQGSTSDLALCRIDMDTARVLLADFALEDIVEIPMHPDVPDTICVAVFDGHGGSTVSAYIAEQIVGAIIATKAFKKDSRSPESLAVALCEGFMAADEMLKTHPELKTSSDETGSTGLFAIITPKDVVCANVGDSRCILSNSKVLEVLQLSVDHKPDLEFEKQRIVAAGGTVFRGRVCGGVAVSRSFGDLWFKRNAELKPHQQLVTSEPCVRVQRRDPADEFLVLCCDGIYDVMSNDQLRKFIRSKLKSGMKDPKEIAEMLLDECLAKGSRDNMSAIVVLFDAFKN</sequence>
<evidence type="ECO:0000313" key="4">
    <source>
        <dbReference type="Proteomes" id="UP000011713"/>
    </source>
</evidence>
<dbReference type="Proteomes" id="UP000011713">
    <property type="component" value="Unassembled WGS sequence"/>
</dbReference>
<dbReference type="InterPro" id="IPR036457">
    <property type="entry name" value="PPM-type-like_dom_sf"/>
</dbReference>
<name>M4BCY6_HYAAE</name>
<dbReference type="PANTHER" id="PTHR37067:SF3">
    <property type="entry name" value="PX DOMAIN-CONTAINING PROTEIN"/>
    <property type="match status" value="1"/>
</dbReference>
<dbReference type="OMA" id="NWIAAHR"/>
<evidence type="ECO:0000256" key="1">
    <source>
        <dbReference type="SAM" id="MobiDB-lite"/>
    </source>
</evidence>